<organism evidence="2 3">
    <name type="scientific">Methylococcus capsulatus</name>
    <dbReference type="NCBI Taxonomy" id="414"/>
    <lineage>
        <taxon>Bacteria</taxon>
        <taxon>Pseudomonadati</taxon>
        <taxon>Pseudomonadota</taxon>
        <taxon>Gammaproteobacteria</taxon>
        <taxon>Methylococcales</taxon>
        <taxon>Methylococcaceae</taxon>
        <taxon>Methylococcus</taxon>
    </lineage>
</organism>
<dbReference type="AlphaFoldDB" id="A0AA35XYU2"/>
<proteinExistence type="predicted"/>
<name>A0AA35XYU2_METCP</name>
<evidence type="ECO:0000256" key="1">
    <source>
        <dbReference type="SAM" id="MobiDB-lite"/>
    </source>
</evidence>
<sequence>MPRAGPEFLARGVGEAGRPFTLPLPSSVPPVHRPALPSIPSVEADGVGLGTAACQRHSDPRRAGRGFRRRDPFQPQLPRHLRRQSGAGVPKSGPVRARALIFARLAYGVHVLWYIQKAGKNLGVLTRGARQFSVSQCFRGL</sequence>
<evidence type="ECO:0000313" key="3">
    <source>
        <dbReference type="Proteomes" id="UP001158598"/>
    </source>
</evidence>
<gene>
    <name evidence="2" type="ORF">MCNOR_0301</name>
</gene>
<feature type="region of interest" description="Disordered" evidence="1">
    <location>
        <begin position="53"/>
        <end position="91"/>
    </location>
</feature>
<dbReference type="Proteomes" id="UP001158598">
    <property type="component" value="Chromosome"/>
</dbReference>
<dbReference type="EMBL" id="OX458332">
    <property type="protein sequence ID" value="CAI8732203.1"/>
    <property type="molecule type" value="Genomic_DNA"/>
</dbReference>
<evidence type="ECO:0000313" key="2">
    <source>
        <dbReference type="EMBL" id="CAI8732203.1"/>
    </source>
</evidence>
<reference evidence="2" key="1">
    <citation type="submission" date="2023-03" db="EMBL/GenBank/DDBJ databases">
        <authorList>
            <person name="Pearce D."/>
        </authorList>
    </citation>
    <scope>NUCLEOTIDE SEQUENCE</scope>
    <source>
        <strain evidence="2">Mc</strain>
    </source>
</reference>
<protein>
    <submittedName>
        <fullName evidence="2">Uncharacterized protein</fullName>
    </submittedName>
</protein>
<accession>A0AA35XYU2</accession>